<name>A0ABW3J7U9_9HYPH</name>
<protein>
    <submittedName>
        <fullName evidence="2">BolA family protein</fullName>
    </submittedName>
</protein>
<sequence length="98" mass="10265">MTLENAIKEKLTKAFAPAGLKVVNESHLHAGHASSPGTGESHFAVVVVADAFDGKSRVERHRMVNEALADELAGGIHALAIRAMTPAEHEDAKAAAES</sequence>
<accession>A0ABW3J7U9</accession>
<comment type="caution">
    <text evidence="2">The sequence shown here is derived from an EMBL/GenBank/DDBJ whole genome shotgun (WGS) entry which is preliminary data.</text>
</comment>
<evidence type="ECO:0000313" key="3">
    <source>
        <dbReference type="Proteomes" id="UP001597102"/>
    </source>
</evidence>
<dbReference type="PANTHER" id="PTHR46230:SF7">
    <property type="entry name" value="BOLA-LIKE PROTEIN 1"/>
    <property type="match status" value="1"/>
</dbReference>
<dbReference type="EMBL" id="JBHTJO010000001">
    <property type="protein sequence ID" value="MFD0986171.1"/>
    <property type="molecule type" value="Genomic_DNA"/>
</dbReference>
<comment type="similarity">
    <text evidence="1">Belongs to the BolA/IbaG family.</text>
</comment>
<dbReference type="Gene3D" id="3.30.300.90">
    <property type="entry name" value="BolA-like"/>
    <property type="match status" value="1"/>
</dbReference>
<dbReference type="PIRSF" id="PIRSF003113">
    <property type="entry name" value="BolA"/>
    <property type="match status" value="1"/>
</dbReference>
<dbReference type="Pfam" id="PF01722">
    <property type="entry name" value="BolA"/>
    <property type="match status" value="1"/>
</dbReference>
<organism evidence="2 3">
    <name type="scientific">Methyloligella solikamskensis</name>
    <dbReference type="NCBI Taxonomy" id="1177756"/>
    <lineage>
        <taxon>Bacteria</taxon>
        <taxon>Pseudomonadati</taxon>
        <taxon>Pseudomonadota</taxon>
        <taxon>Alphaproteobacteria</taxon>
        <taxon>Hyphomicrobiales</taxon>
        <taxon>Hyphomicrobiaceae</taxon>
        <taxon>Methyloligella</taxon>
    </lineage>
</organism>
<reference evidence="3" key="1">
    <citation type="journal article" date="2019" name="Int. J. Syst. Evol. Microbiol.">
        <title>The Global Catalogue of Microorganisms (GCM) 10K type strain sequencing project: providing services to taxonomists for standard genome sequencing and annotation.</title>
        <authorList>
            <consortium name="The Broad Institute Genomics Platform"/>
            <consortium name="The Broad Institute Genome Sequencing Center for Infectious Disease"/>
            <person name="Wu L."/>
            <person name="Ma J."/>
        </authorList>
    </citation>
    <scope>NUCLEOTIDE SEQUENCE [LARGE SCALE GENOMIC DNA]</scope>
    <source>
        <strain evidence="3">CCUG 61697</strain>
    </source>
</reference>
<dbReference type="InterPro" id="IPR036065">
    <property type="entry name" value="BolA-like_sf"/>
</dbReference>
<gene>
    <name evidence="2" type="ORF">ACFQ2F_03555</name>
</gene>
<proteinExistence type="inferred from homology"/>
<keyword evidence="3" id="KW-1185">Reference proteome</keyword>
<dbReference type="SUPFAM" id="SSF82657">
    <property type="entry name" value="BolA-like"/>
    <property type="match status" value="1"/>
</dbReference>
<dbReference type="Proteomes" id="UP001597102">
    <property type="component" value="Unassembled WGS sequence"/>
</dbReference>
<evidence type="ECO:0000256" key="1">
    <source>
        <dbReference type="RuleBase" id="RU003860"/>
    </source>
</evidence>
<dbReference type="InterPro" id="IPR002634">
    <property type="entry name" value="BolA"/>
</dbReference>
<dbReference type="PANTHER" id="PTHR46230">
    <property type="match status" value="1"/>
</dbReference>
<dbReference type="RefSeq" id="WP_379085791.1">
    <property type="nucleotide sequence ID" value="NZ_JBHTJO010000001.1"/>
</dbReference>
<evidence type="ECO:0000313" key="2">
    <source>
        <dbReference type="EMBL" id="MFD0986171.1"/>
    </source>
</evidence>